<evidence type="ECO:0000256" key="3">
    <source>
        <dbReference type="ARBA" id="ARBA00022448"/>
    </source>
</evidence>
<keyword evidence="6 8" id="KW-0472">Membrane</keyword>
<keyword evidence="3 8" id="KW-0813">Transport</keyword>
<keyword evidence="5 8" id="KW-1133">Transmembrane helix</keyword>
<dbReference type="FunFam" id="1.10.3430.10:FF:000003">
    <property type="entry name" value="Ammonium transporter"/>
    <property type="match status" value="1"/>
</dbReference>
<dbReference type="PANTHER" id="PTHR43029">
    <property type="entry name" value="AMMONIUM TRANSPORTER MEP2"/>
    <property type="match status" value="1"/>
</dbReference>
<dbReference type="InterPro" id="IPR018047">
    <property type="entry name" value="Ammonium_transpt_CS"/>
</dbReference>
<keyword evidence="4 8" id="KW-0812">Transmembrane</keyword>
<reference evidence="10 11" key="1">
    <citation type="submission" date="2016-03" db="EMBL/GenBank/DDBJ databases">
        <authorList>
            <person name="Ploux O."/>
        </authorList>
    </citation>
    <scope>NUCLEOTIDE SEQUENCE [LARGE SCALE GENOMIC DNA]</scope>
    <source>
        <strain evidence="10 11">UAMH 11012</strain>
    </source>
</reference>
<dbReference type="SUPFAM" id="SSF111352">
    <property type="entry name" value="Ammonium transporter"/>
    <property type="match status" value="1"/>
</dbReference>
<evidence type="ECO:0000256" key="5">
    <source>
        <dbReference type="ARBA" id="ARBA00022989"/>
    </source>
</evidence>
<dbReference type="Proteomes" id="UP000184330">
    <property type="component" value="Unassembled WGS sequence"/>
</dbReference>
<evidence type="ECO:0000256" key="1">
    <source>
        <dbReference type="ARBA" id="ARBA00004141"/>
    </source>
</evidence>
<dbReference type="EMBL" id="FJOG01000016">
    <property type="protein sequence ID" value="CZR60583.1"/>
    <property type="molecule type" value="Genomic_DNA"/>
</dbReference>
<feature type="transmembrane region" description="Helical" evidence="8">
    <location>
        <begin position="227"/>
        <end position="248"/>
    </location>
</feature>
<sequence>MSTSPSFNSSEPKGGDPLLVDVNAQYAGLEYHYTYLVFCGFIVWLIIPGIGLLYGGLARRKSALALLFQSLMVAAVTTFQWMFWGYSLAYSRTAGPFIGDMANFGMKNVMAAPSPGSAVIPEIVFCLYQMLFCACTVQIVIGGAFERGRIIPSLVFGFWWATVVYCPIACWTWNSNGWLFNLPSLDFAGGGPVHISSGWSALAYAFVLGKRKQHSDKSHGNPHNTTLVFLGTVLIWFGWFGFNGGSALNASVRAMLAAFNTNTAASTGMIGWVMVDYFKHGRKFSVVGACEGAIAGLVGITPAAGYVGVWLAAVIGFVTAVVCALLQDLNEWLHLDEGLEVFKLHGIGGMVGSFLTGIFASQTSELPSPILLSTITNNLQVSALDGATLAPGGIDGNGIQVGKQFAEITAISAYSFVVSCALLYILKYIPGMHLRVTEEAEMKGLDLDQFFDEQIGDSDLLRMFDELERRKAELQISSPGTPTVTEVQEPVVMEGVEKKV</sequence>
<dbReference type="Gene3D" id="1.10.3430.10">
    <property type="entry name" value="Ammonium transporter AmtB like domains"/>
    <property type="match status" value="1"/>
</dbReference>
<proteinExistence type="inferred from homology"/>
<feature type="transmembrane region" description="Helical" evidence="8">
    <location>
        <begin position="64"/>
        <end position="84"/>
    </location>
</feature>
<dbReference type="Pfam" id="PF00909">
    <property type="entry name" value="Ammonium_transp"/>
    <property type="match status" value="1"/>
</dbReference>
<feature type="transmembrane region" description="Helical" evidence="8">
    <location>
        <begin position="187"/>
        <end position="207"/>
    </location>
</feature>
<feature type="transmembrane region" description="Helical" evidence="8">
    <location>
        <begin position="284"/>
        <end position="304"/>
    </location>
</feature>
<dbReference type="GO" id="GO:0005886">
    <property type="term" value="C:plasma membrane"/>
    <property type="evidence" value="ECO:0007669"/>
    <property type="project" value="UniProtKB-SubCell"/>
</dbReference>
<feature type="transmembrane region" description="Helical" evidence="8">
    <location>
        <begin position="33"/>
        <end position="57"/>
    </location>
</feature>
<evidence type="ECO:0000256" key="7">
    <source>
        <dbReference type="ARBA" id="ARBA00023177"/>
    </source>
</evidence>
<feature type="transmembrane region" description="Helical" evidence="8">
    <location>
        <begin position="405"/>
        <end position="426"/>
    </location>
</feature>
<evidence type="ECO:0000256" key="4">
    <source>
        <dbReference type="ARBA" id="ARBA00022692"/>
    </source>
</evidence>
<dbReference type="PANTHER" id="PTHR43029:SF15">
    <property type="entry name" value="AMMONIUM TRANSPORTER"/>
    <property type="match status" value="1"/>
</dbReference>
<keyword evidence="11" id="KW-1185">Reference proteome</keyword>
<dbReference type="InterPro" id="IPR029020">
    <property type="entry name" value="Ammonium/urea_transptr"/>
</dbReference>
<evidence type="ECO:0000256" key="6">
    <source>
        <dbReference type="ARBA" id="ARBA00023136"/>
    </source>
</evidence>
<feature type="transmembrane region" description="Helical" evidence="8">
    <location>
        <begin position="310"/>
        <end position="329"/>
    </location>
</feature>
<evidence type="ECO:0000313" key="11">
    <source>
        <dbReference type="Proteomes" id="UP000184330"/>
    </source>
</evidence>
<organism evidence="10 11">
    <name type="scientific">Phialocephala subalpina</name>
    <dbReference type="NCBI Taxonomy" id="576137"/>
    <lineage>
        <taxon>Eukaryota</taxon>
        <taxon>Fungi</taxon>
        <taxon>Dikarya</taxon>
        <taxon>Ascomycota</taxon>
        <taxon>Pezizomycotina</taxon>
        <taxon>Leotiomycetes</taxon>
        <taxon>Helotiales</taxon>
        <taxon>Mollisiaceae</taxon>
        <taxon>Phialocephala</taxon>
        <taxon>Phialocephala fortinii species complex</taxon>
    </lineage>
</organism>
<feature type="domain" description="Ammonium transporter AmtB-like" evidence="9">
    <location>
        <begin position="36"/>
        <end position="450"/>
    </location>
</feature>
<evidence type="ECO:0000259" key="9">
    <source>
        <dbReference type="Pfam" id="PF00909"/>
    </source>
</evidence>
<dbReference type="InterPro" id="IPR024041">
    <property type="entry name" value="NH4_transpt_AmtB-like_dom"/>
</dbReference>
<gene>
    <name evidence="10" type="ORF">PAC_10479</name>
</gene>
<comment type="subcellular location">
    <subcellularLocation>
        <location evidence="8">Cell membrane</location>
        <topology evidence="8">Multi-pass membrane protein</topology>
    </subcellularLocation>
    <subcellularLocation>
        <location evidence="1">Membrane</location>
        <topology evidence="1">Multi-pass membrane protein</topology>
    </subcellularLocation>
</comment>
<feature type="transmembrane region" description="Helical" evidence="8">
    <location>
        <begin position="118"/>
        <end position="141"/>
    </location>
</feature>
<name>A0A1L7X6E4_9HELO</name>
<evidence type="ECO:0000313" key="10">
    <source>
        <dbReference type="EMBL" id="CZR60583.1"/>
    </source>
</evidence>
<dbReference type="OrthoDB" id="534912at2759"/>
<feature type="transmembrane region" description="Helical" evidence="8">
    <location>
        <begin position="153"/>
        <end position="175"/>
    </location>
</feature>
<comment type="similarity">
    <text evidence="2 8">Belongs to the ammonia transporter channel (TC 1.A.11.2) family.</text>
</comment>
<feature type="transmembrane region" description="Helical" evidence="8">
    <location>
        <begin position="254"/>
        <end position="275"/>
    </location>
</feature>
<accession>A0A1L7X6E4</accession>
<feature type="transmembrane region" description="Helical" evidence="8">
    <location>
        <begin position="341"/>
        <end position="360"/>
    </location>
</feature>
<dbReference type="PROSITE" id="PS01219">
    <property type="entry name" value="AMMONIUM_TRANSP"/>
    <property type="match status" value="1"/>
</dbReference>
<protein>
    <recommendedName>
        <fullName evidence="8">Ammonium transporter</fullName>
    </recommendedName>
</protein>
<keyword evidence="7 8" id="KW-0924">Ammonia transport</keyword>
<dbReference type="InterPro" id="IPR001905">
    <property type="entry name" value="Ammonium_transpt"/>
</dbReference>
<dbReference type="AlphaFoldDB" id="A0A1L7X6E4"/>
<evidence type="ECO:0000256" key="2">
    <source>
        <dbReference type="ARBA" id="ARBA00005887"/>
    </source>
</evidence>
<evidence type="ECO:0000256" key="8">
    <source>
        <dbReference type="RuleBase" id="RU362002"/>
    </source>
</evidence>
<dbReference type="GO" id="GO:0008519">
    <property type="term" value="F:ammonium channel activity"/>
    <property type="evidence" value="ECO:0007669"/>
    <property type="project" value="InterPro"/>
</dbReference>
<dbReference type="NCBIfam" id="TIGR00836">
    <property type="entry name" value="amt"/>
    <property type="match status" value="1"/>
</dbReference>